<dbReference type="Proteomes" id="UP000240509">
    <property type="component" value="Unassembled WGS sequence"/>
</dbReference>
<gene>
    <name evidence="1" type="ORF">C6Y45_15200</name>
</gene>
<keyword evidence="2" id="KW-1185">Reference proteome</keyword>
<organism evidence="1 2">
    <name type="scientific">Alkalicoccus saliphilus</name>
    <dbReference type="NCBI Taxonomy" id="200989"/>
    <lineage>
        <taxon>Bacteria</taxon>
        <taxon>Bacillati</taxon>
        <taxon>Bacillota</taxon>
        <taxon>Bacilli</taxon>
        <taxon>Bacillales</taxon>
        <taxon>Bacillaceae</taxon>
        <taxon>Alkalicoccus</taxon>
    </lineage>
</organism>
<reference evidence="1 2" key="1">
    <citation type="submission" date="2018-03" db="EMBL/GenBank/DDBJ databases">
        <title>Alkalicoccus saliphilus sp. nov., isolated from a mineral pool.</title>
        <authorList>
            <person name="Zhao B."/>
        </authorList>
    </citation>
    <scope>NUCLEOTIDE SEQUENCE [LARGE SCALE GENOMIC DNA]</scope>
    <source>
        <strain evidence="1 2">6AG</strain>
    </source>
</reference>
<sequence length="76" mass="8948">MERWKPKMVFIVQKCSVSEEAFVIKEEIEVTLDRCKLKIYNLQDCLPQTAVLARSIMTINRTYCFNMSKQEVFSHG</sequence>
<name>A0A2T4U2S7_9BACI</name>
<dbReference type="EMBL" id="PZJJ01000037">
    <property type="protein sequence ID" value="PTL37698.1"/>
    <property type="molecule type" value="Genomic_DNA"/>
</dbReference>
<accession>A0A2T4U2S7</accession>
<protein>
    <submittedName>
        <fullName evidence="1">Uncharacterized protein</fullName>
    </submittedName>
</protein>
<proteinExistence type="predicted"/>
<comment type="caution">
    <text evidence="1">The sequence shown here is derived from an EMBL/GenBank/DDBJ whole genome shotgun (WGS) entry which is preliminary data.</text>
</comment>
<evidence type="ECO:0000313" key="2">
    <source>
        <dbReference type="Proteomes" id="UP000240509"/>
    </source>
</evidence>
<evidence type="ECO:0000313" key="1">
    <source>
        <dbReference type="EMBL" id="PTL37698.1"/>
    </source>
</evidence>
<dbReference type="AlphaFoldDB" id="A0A2T4U2S7"/>